<dbReference type="EMBL" id="JASCIQ010000002">
    <property type="protein sequence ID" value="MDI3402592.1"/>
    <property type="molecule type" value="Genomic_DNA"/>
</dbReference>
<comment type="cofactor">
    <cofactor evidence="1">
        <name>Fe(2+)</name>
        <dbReference type="ChEBI" id="CHEBI:29033"/>
    </cofactor>
</comment>
<dbReference type="PROSITE" id="PS51184">
    <property type="entry name" value="JMJC"/>
    <property type="match status" value="1"/>
</dbReference>
<evidence type="ECO:0000256" key="2">
    <source>
        <dbReference type="ARBA" id="ARBA00022723"/>
    </source>
</evidence>
<keyword evidence="6" id="KW-1185">Reference proteome</keyword>
<organism evidence="5 6">
    <name type="scientific">Streptomyces cavernicola</name>
    <dbReference type="NCBI Taxonomy" id="3043613"/>
    <lineage>
        <taxon>Bacteria</taxon>
        <taxon>Bacillati</taxon>
        <taxon>Actinomycetota</taxon>
        <taxon>Actinomycetes</taxon>
        <taxon>Kitasatosporales</taxon>
        <taxon>Streptomycetaceae</taxon>
        <taxon>Streptomyces</taxon>
    </lineage>
</organism>
<evidence type="ECO:0000256" key="1">
    <source>
        <dbReference type="ARBA" id="ARBA00001954"/>
    </source>
</evidence>
<dbReference type="RefSeq" id="WP_282540557.1">
    <property type="nucleotide sequence ID" value="NZ_JASCIQ010000002.1"/>
</dbReference>
<gene>
    <name evidence="5" type="ORF">QIS96_01905</name>
</gene>
<accession>A0ABT6S3E6</accession>
<reference evidence="5 6" key="1">
    <citation type="submission" date="2023-05" db="EMBL/GenBank/DDBJ databases">
        <title>Draft genome sequence of Streptomyces sp. B-S-A6 isolated from a cave soil in Thailand.</title>
        <authorList>
            <person name="Chamroensaksri N."/>
            <person name="Muangham S."/>
        </authorList>
    </citation>
    <scope>NUCLEOTIDE SEQUENCE [LARGE SCALE GENOMIC DNA]</scope>
    <source>
        <strain evidence="5 6">B-S-A6</strain>
    </source>
</reference>
<feature type="domain" description="JmjC" evidence="4">
    <location>
        <begin position="90"/>
        <end position="244"/>
    </location>
</feature>
<protein>
    <submittedName>
        <fullName evidence="5">Cupin domain-containing protein</fullName>
    </submittedName>
</protein>
<dbReference type="SUPFAM" id="SSF51197">
    <property type="entry name" value="Clavaminate synthase-like"/>
    <property type="match status" value="1"/>
</dbReference>
<evidence type="ECO:0000259" key="4">
    <source>
        <dbReference type="PROSITE" id="PS51184"/>
    </source>
</evidence>
<proteinExistence type="predicted"/>
<keyword evidence="2" id="KW-0479">Metal-binding</keyword>
<evidence type="ECO:0000256" key="3">
    <source>
        <dbReference type="ARBA" id="ARBA00023004"/>
    </source>
</evidence>
<dbReference type="Proteomes" id="UP001223978">
    <property type="component" value="Unassembled WGS sequence"/>
</dbReference>
<evidence type="ECO:0000313" key="5">
    <source>
        <dbReference type="EMBL" id="MDI3402592.1"/>
    </source>
</evidence>
<dbReference type="PANTHER" id="PTHR13096">
    <property type="entry name" value="MINA53 MYC INDUCED NUCLEAR ANTIGEN"/>
    <property type="match status" value="1"/>
</dbReference>
<dbReference type="Gene3D" id="2.60.120.650">
    <property type="entry name" value="Cupin"/>
    <property type="match status" value="1"/>
</dbReference>
<dbReference type="InterPro" id="IPR003347">
    <property type="entry name" value="JmjC_dom"/>
</dbReference>
<dbReference type="Pfam" id="PF08007">
    <property type="entry name" value="JmjC_2"/>
    <property type="match status" value="1"/>
</dbReference>
<keyword evidence="3" id="KW-0408">Iron</keyword>
<name>A0ABT6S3E6_9ACTN</name>
<evidence type="ECO:0000313" key="6">
    <source>
        <dbReference type="Proteomes" id="UP001223978"/>
    </source>
</evidence>
<dbReference type="PANTHER" id="PTHR13096:SF9">
    <property type="entry name" value="BIFUNCTIONAL LYSINE-SPECIFIC DEMETHYLASE AND HISTIDYL-HYDROXYLASE"/>
    <property type="match status" value="1"/>
</dbReference>
<dbReference type="InterPro" id="IPR039994">
    <property type="entry name" value="NO66-like"/>
</dbReference>
<comment type="caution">
    <text evidence="5">The sequence shown here is derived from an EMBL/GenBank/DDBJ whole genome shotgun (WGS) entry which is preliminary data.</text>
</comment>
<sequence>MSLRLLLPEEGVTELLTSWPDEPRVYDRGRPALDEAVTSEAIRGYLYMGTVPAHEIAAVKAPNPSLSQNAYMTDGRTDRAKLVRLYEQGYTIRLGNLQRVVPALAGISEAIQTETGYSNYIHAFLTPPGHQGLRHHWDQQMAVIVQIAGTKRWQLWRPPVTAPMREYNESFRVWKDEYIPTWEAAGPDLEIDLKAGQSLLLPRGWVHNPHVLESEEHSIHLTFAIRERTRLWLAEKLLAGAITREEFRSIVLPHQFSGESLMQQLGEAREALVKYVQDLDLYEVAPSVIRDALTELEYRT</sequence>